<dbReference type="PANTHER" id="PTHR31977:SF1">
    <property type="entry name" value="UPF0696 PROTEIN C11ORF68"/>
    <property type="match status" value="1"/>
</dbReference>
<dbReference type="InterPro" id="IPR015034">
    <property type="entry name" value="Bles03"/>
</dbReference>
<accession>A0A9P5XIF0</accession>
<dbReference type="OrthoDB" id="10067381at2759"/>
<organism evidence="2 3">
    <name type="scientific">Macrolepiota fuliginosa MF-IS2</name>
    <dbReference type="NCBI Taxonomy" id="1400762"/>
    <lineage>
        <taxon>Eukaryota</taxon>
        <taxon>Fungi</taxon>
        <taxon>Dikarya</taxon>
        <taxon>Basidiomycota</taxon>
        <taxon>Agaricomycotina</taxon>
        <taxon>Agaricomycetes</taxon>
        <taxon>Agaricomycetidae</taxon>
        <taxon>Agaricales</taxon>
        <taxon>Agaricineae</taxon>
        <taxon>Agaricaceae</taxon>
        <taxon>Macrolepiota</taxon>
    </lineage>
</organism>
<dbReference type="InterPro" id="IPR023398">
    <property type="entry name" value="TIF_eIF4e-like"/>
</dbReference>
<dbReference type="Gene3D" id="3.30.760.10">
    <property type="entry name" value="RNA Cap, Translation Initiation Factor Eif4e"/>
    <property type="match status" value="1"/>
</dbReference>
<reference evidence="2" key="1">
    <citation type="submission" date="2020-11" db="EMBL/GenBank/DDBJ databases">
        <authorList>
            <consortium name="DOE Joint Genome Institute"/>
            <person name="Ahrendt S."/>
            <person name="Riley R."/>
            <person name="Andreopoulos W."/>
            <person name="Labutti K."/>
            <person name="Pangilinan J."/>
            <person name="Ruiz-Duenas F.J."/>
            <person name="Barrasa J.M."/>
            <person name="Sanchez-Garcia M."/>
            <person name="Camarero S."/>
            <person name="Miyauchi S."/>
            <person name="Serrano A."/>
            <person name="Linde D."/>
            <person name="Babiker R."/>
            <person name="Drula E."/>
            <person name="Ayuso-Fernandez I."/>
            <person name="Pacheco R."/>
            <person name="Padilla G."/>
            <person name="Ferreira P."/>
            <person name="Barriuso J."/>
            <person name="Kellner H."/>
            <person name="Castanera R."/>
            <person name="Alfaro M."/>
            <person name="Ramirez L."/>
            <person name="Pisabarro A.G."/>
            <person name="Kuo A."/>
            <person name="Tritt A."/>
            <person name="Lipzen A."/>
            <person name="He G."/>
            <person name="Yan M."/>
            <person name="Ng V."/>
            <person name="Cullen D."/>
            <person name="Martin F."/>
            <person name="Rosso M.-N."/>
            <person name="Henrissat B."/>
            <person name="Hibbett D."/>
            <person name="Martinez A.T."/>
            <person name="Grigoriev I.V."/>
        </authorList>
    </citation>
    <scope>NUCLEOTIDE SEQUENCE</scope>
    <source>
        <strain evidence="2">MF-IS2</strain>
    </source>
</reference>
<dbReference type="SUPFAM" id="SSF55418">
    <property type="entry name" value="eIF4e-like"/>
    <property type="match status" value="1"/>
</dbReference>
<comment type="similarity">
    <text evidence="1">Belongs to the UPF0696 family.</text>
</comment>
<dbReference type="Proteomes" id="UP000807342">
    <property type="component" value="Unassembled WGS sequence"/>
</dbReference>
<evidence type="ECO:0000313" key="2">
    <source>
        <dbReference type="EMBL" id="KAF9451468.1"/>
    </source>
</evidence>
<evidence type="ECO:0000313" key="3">
    <source>
        <dbReference type="Proteomes" id="UP000807342"/>
    </source>
</evidence>
<name>A0A9P5XIF0_9AGAR</name>
<evidence type="ECO:0000256" key="1">
    <source>
        <dbReference type="ARBA" id="ARBA00010568"/>
    </source>
</evidence>
<dbReference type="Pfam" id="PF08939">
    <property type="entry name" value="Bles03"/>
    <property type="match status" value="1"/>
</dbReference>
<dbReference type="AlphaFoldDB" id="A0A9P5XIF0"/>
<proteinExistence type="inferred from homology"/>
<feature type="non-terminal residue" evidence="2">
    <location>
        <position position="1"/>
    </location>
</feature>
<sequence length="111" mass="12815">VTPEMIDALAVKYGVLVGKWLVYTRSESVDQLWQKVVRIASDRGYGRAKVSTRKVLSEHVICVYVDDYTNNREVDDLRRMLRLRAGVFWKIGFKTDAYTHLGIYKGNKFGL</sequence>
<protein>
    <submittedName>
        <fullName evidence="2">Uncharacterized protein</fullName>
    </submittedName>
</protein>
<gene>
    <name evidence="2" type="ORF">P691DRAFT_627247</name>
</gene>
<keyword evidence="3" id="KW-1185">Reference proteome</keyword>
<comment type="caution">
    <text evidence="2">The sequence shown here is derived from an EMBL/GenBank/DDBJ whole genome shotgun (WGS) entry which is preliminary data.</text>
</comment>
<dbReference type="EMBL" id="MU151085">
    <property type="protein sequence ID" value="KAF9451468.1"/>
    <property type="molecule type" value="Genomic_DNA"/>
</dbReference>
<dbReference type="PANTHER" id="PTHR31977">
    <property type="entry name" value="UPF0696 PROTEIN C11ORF68"/>
    <property type="match status" value="1"/>
</dbReference>
<feature type="non-terminal residue" evidence="2">
    <location>
        <position position="111"/>
    </location>
</feature>